<dbReference type="Pfam" id="PF13538">
    <property type="entry name" value="UvrD_C_2"/>
    <property type="match status" value="1"/>
</dbReference>
<dbReference type="RefSeq" id="WP_207567345.1">
    <property type="nucleotide sequence ID" value="NZ_CP071446.1"/>
</dbReference>
<dbReference type="Pfam" id="PF13245">
    <property type="entry name" value="AAA_19"/>
    <property type="match status" value="1"/>
</dbReference>
<dbReference type="InterPro" id="IPR036397">
    <property type="entry name" value="RNaseH_sf"/>
</dbReference>
<dbReference type="Proteomes" id="UP000671862">
    <property type="component" value="Chromosome"/>
</dbReference>
<dbReference type="InterPro" id="IPR027785">
    <property type="entry name" value="UvrD-like_helicase_C"/>
</dbReference>
<dbReference type="SUPFAM" id="SSF53098">
    <property type="entry name" value="Ribonuclease H-like"/>
    <property type="match status" value="1"/>
</dbReference>
<dbReference type="CDD" id="cd09277">
    <property type="entry name" value="RNase_HI_bacteria_like"/>
    <property type="match status" value="1"/>
</dbReference>
<dbReference type="CDD" id="cd18809">
    <property type="entry name" value="SF1_C_RecD"/>
    <property type="match status" value="1"/>
</dbReference>
<dbReference type="InterPro" id="IPR054572">
    <property type="entry name" value="TBP-TOTE"/>
</dbReference>
<dbReference type="PROSITE" id="PS50879">
    <property type="entry name" value="RNASE_H_1"/>
    <property type="match status" value="1"/>
</dbReference>
<accession>A0ABX7SB76</accession>
<dbReference type="Gene3D" id="3.30.420.10">
    <property type="entry name" value="Ribonuclease H-like superfamily/Ribonuclease H"/>
    <property type="match status" value="1"/>
</dbReference>
<dbReference type="CDD" id="cd17933">
    <property type="entry name" value="DEXSc_RecD-like"/>
    <property type="match status" value="1"/>
</dbReference>
<feature type="domain" description="RNase H type-1" evidence="1">
    <location>
        <begin position="606"/>
        <end position="743"/>
    </location>
</feature>
<dbReference type="Pfam" id="PF00075">
    <property type="entry name" value="RNase_H"/>
    <property type="match status" value="1"/>
</dbReference>
<dbReference type="Pfam" id="PF22721">
    <property type="entry name" value="TBP-TOTE"/>
    <property type="match status" value="1"/>
</dbReference>
<keyword evidence="3" id="KW-1185">Reference proteome</keyword>
<evidence type="ECO:0000259" key="1">
    <source>
        <dbReference type="PROSITE" id="PS50879"/>
    </source>
</evidence>
<dbReference type="SUPFAM" id="SSF52540">
    <property type="entry name" value="P-loop containing nucleoside triphosphate hydrolases"/>
    <property type="match status" value="2"/>
</dbReference>
<proteinExistence type="predicted"/>
<dbReference type="InterPro" id="IPR027417">
    <property type="entry name" value="P-loop_NTPase"/>
</dbReference>
<dbReference type="InterPro" id="IPR002156">
    <property type="entry name" value="RNaseH_domain"/>
</dbReference>
<sequence length="755" mass="88708">MPQNLQRKFVFTKEQKYIFDELKQFTSNNLNFLIIQGSAGSGKTFLISNYVKYLEQMGIKFVLLAPTGRAARILSEKTNNEAKTIHKEIYNLLHTDLIFDESETHKKDVEINEIKTYFALKLSSDSNTIFIIDESSMIHDNKNSDISDNDLIFGSGKLLSDLVEYVKNGESNKIIFVGDEYQLPPVGSSQSPALDKEYIEKKFNLKGKKLYLTKVVRQKDDSTVLKNANIIKSSIENNELNHLELVYSNDFVKVDNLIEHFDISNIHSNIILCSKNEKALRYNYFIREKMNFSNKLEIGEILLNVKNTYYNDKVIFNGEFLKVVKILNYEVIPQIPINKEKYIKLEFYDVKLKNLSSNEYLTRKILANSLDSKTTGIEPKIKKALYTLVISKIPENKRKSKEYILEVLRNDPYYNSLHVKYGYAITTHKAQGGEWENVFIDPEYYSSTFSKEYFQWLYTSITRSRKKIFITELPFEKKFFSKLKLENKNNFSIKDNINMSVEYGSNNLHFPDHFLRNLFERFKRFLEPHNFKICKVQHFNYQEVYFIKKLKNYLKIQIFYNKQFIPTYLKILEATNEIIAKEFLSIFNKKSESINAFEAESSHIENAKCVKIYIDGSYENRLKKFGAGIVVIRNQNVEKYWKVCSKSDYLKHRNVAGEILAALLAFEYARQEKLNCIEINYDYTGIEKWALSLWRAKTNLTKLYKKQYEYYSKFFKIKFTKVKAHSNDKLNELADILAKKAILENSSHIKYDINI</sequence>
<dbReference type="Gene3D" id="3.40.50.300">
    <property type="entry name" value="P-loop containing nucleotide triphosphate hydrolases"/>
    <property type="match status" value="2"/>
</dbReference>
<evidence type="ECO:0000313" key="2">
    <source>
        <dbReference type="EMBL" id="QTA38625.1"/>
    </source>
</evidence>
<dbReference type="PANTHER" id="PTHR47642">
    <property type="entry name" value="ATP-DEPENDENT DNA HELICASE"/>
    <property type="match status" value="1"/>
</dbReference>
<dbReference type="EMBL" id="CP071446">
    <property type="protein sequence ID" value="QTA38625.1"/>
    <property type="molecule type" value="Genomic_DNA"/>
</dbReference>
<organism evidence="2 3">
    <name type="scientific">Thermosipho ferrireducens</name>
    <dbReference type="NCBI Taxonomy" id="2571116"/>
    <lineage>
        <taxon>Bacteria</taxon>
        <taxon>Thermotogati</taxon>
        <taxon>Thermotogota</taxon>
        <taxon>Thermotogae</taxon>
        <taxon>Thermotogales</taxon>
        <taxon>Fervidobacteriaceae</taxon>
        <taxon>Thermosipho</taxon>
    </lineage>
</organism>
<dbReference type="InterPro" id="IPR012337">
    <property type="entry name" value="RNaseH-like_sf"/>
</dbReference>
<evidence type="ECO:0000313" key="3">
    <source>
        <dbReference type="Proteomes" id="UP000671862"/>
    </source>
</evidence>
<dbReference type="InterPro" id="IPR051055">
    <property type="entry name" value="PIF1_helicase"/>
</dbReference>
<name>A0ABX7SB76_9BACT</name>
<gene>
    <name evidence="2" type="ORF">JYK00_03710</name>
</gene>
<protein>
    <submittedName>
        <fullName evidence="2">AAA family ATPase</fullName>
    </submittedName>
</protein>
<reference evidence="2 3" key="1">
    <citation type="submission" date="2021-03" db="EMBL/GenBank/DDBJ databases">
        <title>Thermosipho ferrireducens sp.nov., an anaerobic thermophilic iron-reducing bacterium isolated from a deep-sea hydrothermal sulfide deposits.</title>
        <authorList>
            <person name="Zeng X."/>
            <person name="Chen Y."/>
            <person name="Shao Z."/>
        </authorList>
    </citation>
    <scope>NUCLEOTIDE SEQUENCE [LARGE SCALE GENOMIC DNA]</scope>
    <source>
        <strain evidence="2 3">JL129W03</strain>
    </source>
</reference>